<gene>
    <name evidence="6" type="ORF">F511_21674</name>
</gene>
<keyword evidence="2" id="KW-0240">DNA-directed RNA polymerase</keyword>
<accession>A0A2Z7B7G6</accession>
<feature type="compositionally biased region" description="Basic and acidic residues" evidence="5">
    <location>
        <begin position="88"/>
        <end position="97"/>
    </location>
</feature>
<evidence type="ECO:0000313" key="6">
    <source>
        <dbReference type="EMBL" id="KZV29690.1"/>
    </source>
</evidence>
<feature type="compositionally biased region" description="Acidic residues" evidence="5">
    <location>
        <begin position="35"/>
        <end position="44"/>
    </location>
</feature>
<feature type="region of interest" description="Disordered" evidence="5">
    <location>
        <begin position="266"/>
        <end position="296"/>
    </location>
</feature>
<dbReference type="PANTHER" id="PTHR13408:SF0">
    <property type="entry name" value="DNA-DIRECTED RNA POLYMERASE III SUBUNIT RPC4"/>
    <property type="match status" value="1"/>
</dbReference>
<dbReference type="GO" id="GO:0042797">
    <property type="term" value="P:tRNA transcription by RNA polymerase III"/>
    <property type="evidence" value="ECO:0007669"/>
    <property type="project" value="TreeGrafter"/>
</dbReference>
<evidence type="ECO:0000256" key="2">
    <source>
        <dbReference type="ARBA" id="ARBA00022478"/>
    </source>
</evidence>
<dbReference type="EMBL" id="KV009360">
    <property type="protein sequence ID" value="KZV29690.1"/>
    <property type="molecule type" value="Genomic_DNA"/>
</dbReference>
<sequence>MDSDPPSESPRKVKFTPKGPPRRPAKSATAKIEKAEDDGSDDVEAEQRALLRRVQGLSRRGSKVEKKSSAQVVFSHGVSSTPLRTFGKPRERTKDSSEGADAEEVAFDNGQISYTSPSTDKTDVEETYNDSTDDAIKKKKREYMEPWDYEHSYYPVTLPLRRPYSGEPELLDEAEFDEAAEYDENTLSSAKELGLLDEGDIPTMLLFQFPGNLPLDRLGSRTNRGDRADSLKVLHKSDANQKEILGSSFPSLPLSAAAKGKQIAGSVPSVSNSAKGKGISGSSINQESGYDSRKKNSLEELPKGYMGKMLVYKSGTVKLKLGDIQYDVSPGSECTFAQNVVAINTSERNCCEVGALTKRAVVSPDIDSLLDNVINLG</sequence>
<evidence type="ECO:0000256" key="3">
    <source>
        <dbReference type="ARBA" id="ARBA00023163"/>
    </source>
</evidence>
<feature type="compositionally biased region" description="Acidic residues" evidence="5">
    <location>
        <begin position="123"/>
        <end position="133"/>
    </location>
</feature>
<dbReference type="GO" id="GO:0005666">
    <property type="term" value="C:RNA polymerase III complex"/>
    <property type="evidence" value="ECO:0007669"/>
    <property type="project" value="InterPro"/>
</dbReference>
<reference evidence="6 7" key="1">
    <citation type="journal article" date="2015" name="Proc. Natl. Acad. Sci. U.S.A.">
        <title>The resurrection genome of Boea hygrometrica: A blueprint for survival of dehydration.</title>
        <authorList>
            <person name="Xiao L."/>
            <person name="Yang G."/>
            <person name="Zhang L."/>
            <person name="Yang X."/>
            <person name="Zhao S."/>
            <person name="Ji Z."/>
            <person name="Zhou Q."/>
            <person name="Hu M."/>
            <person name="Wang Y."/>
            <person name="Chen M."/>
            <person name="Xu Y."/>
            <person name="Jin H."/>
            <person name="Xiao X."/>
            <person name="Hu G."/>
            <person name="Bao F."/>
            <person name="Hu Y."/>
            <person name="Wan P."/>
            <person name="Li L."/>
            <person name="Deng X."/>
            <person name="Kuang T."/>
            <person name="Xiang C."/>
            <person name="Zhu J.K."/>
            <person name="Oliver M.J."/>
            <person name="He Y."/>
        </authorList>
    </citation>
    <scope>NUCLEOTIDE SEQUENCE [LARGE SCALE GENOMIC DNA]</scope>
    <source>
        <strain evidence="7">cv. XS01</strain>
    </source>
</reference>
<evidence type="ECO:0000256" key="1">
    <source>
        <dbReference type="ARBA" id="ARBA00004123"/>
    </source>
</evidence>
<feature type="compositionally biased region" description="Low complexity" evidence="5">
    <location>
        <begin position="271"/>
        <end position="285"/>
    </location>
</feature>
<organism evidence="6 7">
    <name type="scientific">Dorcoceras hygrometricum</name>
    <dbReference type="NCBI Taxonomy" id="472368"/>
    <lineage>
        <taxon>Eukaryota</taxon>
        <taxon>Viridiplantae</taxon>
        <taxon>Streptophyta</taxon>
        <taxon>Embryophyta</taxon>
        <taxon>Tracheophyta</taxon>
        <taxon>Spermatophyta</taxon>
        <taxon>Magnoliopsida</taxon>
        <taxon>eudicotyledons</taxon>
        <taxon>Gunneridae</taxon>
        <taxon>Pentapetalae</taxon>
        <taxon>asterids</taxon>
        <taxon>lamiids</taxon>
        <taxon>Lamiales</taxon>
        <taxon>Gesneriaceae</taxon>
        <taxon>Didymocarpoideae</taxon>
        <taxon>Trichosporeae</taxon>
        <taxon>Loxocarpinae</taxon>
        <taxon>Dorcoceras</taxon>
    </lineage>
</organism>
<dbReference type="Proteomes" id="UP000250235">
    <property type="component" value="Unassembled WGS sequence"/>
</dbReference>
<keyword evidence="4" id="KW-0539">Nucleus</keyword>
<name>A0A2Z7B7G6_9LAMI</name>
<comment type="subcellular location">
    <subcellularLocation>
        <location evidence="1">Nucleus</location>
    </subcellularLocation>
</comment>
<dbReference type="InterPro" id="IPR007811">
    <property type="entry name" value="RPC4"/>
</dbReference>
<dbReference type="PANTHER" id="PTHR13408">
    <property type="entry name" value="DNA-DIRECTED RNA POLYMERASE III"/>
    <property type="match status" value="1"/>
</dbReference>
<proteinExistence type="predicted"/>
<feature type="compositionally biased region" description="Polar residues" evidence="5">
    <location>
        <begin position="69"/>
        <end position="83"/>
    </location>
</feature>
<evidence type="ECO:0000256" key="4">
    <source>
        <dbReference type="ARBA" id="ARBA00023242"/>
    </source>
</evidence>
<dbReference type="OrthoDB" id="5836119at2759"/>
<feature type="region of interest" description="Disordered" evidence="5">
    <location>
        <begin position="1"/>
        <end position="133"/>
    </location>
</feature>
<evidence type="ECO:0000256" key="5">
    <source>
        <dbReference type="SAM" id="MobiDB-lite"/>
    </source>
</evidence>
<feature type="compositionally biased region" description="Basic residues" evidence="5">
    <location>
        <begin position="12"/>
        <end position="25"/>
    </location>
</feature>
<evidence type="ECO:0000313" key="7">
    <source>
        <dbReference type="Proteomes" id="UP000250235"/>
    </source>
</evidence>
<dbReference type="Pfam" id="PF05132">
    <property type="entry name" value="RNA_pol_Rpc4"/>
    <property type="match status" value="1"/>
</dbReference>
<dbReference type="GO" id="GO:0003677">
    <property type="term" value="F:DNA binding"/>
    <property type="evidence" value="ECO:0007669"/>
    <property type="project" value="InterPro"/>
</dbReference>
<protein>
    <recommendedName>
        <fullName evidence="8">DNA-directed RNA polymerase III subunit RPC4</fullName>
    </recommendedName>
</protein>
<keyword evidence="3" id="KW-0804">Transcription</keyword>
<keyword evidence="7" id="KW-1185">Reference proteome</keyword>
<feature type="compositionally biased region" description="Polar residues" evidence="5">
    <location>
        <begin position="110"/>
        <end position="119"/>
    </location>
</feature>
<evidence type="ECO:0008006" key="8">
    <source>
        <dbReference type="Google" id="ProtNLM"/>
    </source>
</evidence>
<dbReference type="AlphaFoldDB" id="A0A2Z7B7G6"/>